<evidence type="ECO:0000256" key="1">
    <source>
        <dbReference type="SAM" id="Phobius"/>
    </source>
</evidence>
<reference evidence="2" key="2">
    <citation type="journal article" date="2022" name="Microbiol. Resour. Announc.">
        <title>Metagenome Sequencing to Explore Phylogenomics of Terrestrial Cyanobacteria.</title>
        <authorList>
            <person name="Ward R.D."/>
            <person name="Stajich J.E."/>
            <person name="Johansen J.R."/>
            <person name="Huntemann M."/>
            <person name="Clum A."/>
            <person name="Foster B."/>
            <person name="Foster B."/>
            <person name="Roux S."/>
            <person name="Palaniappan K."/>
            <person name="Varghese N."/>
            <person name="Mukherjee S."/>
            <person name="Reddy T.B.K."/>
            <person name="Daum C."/>
            <person name="Copeland A."/>
            <person name="Chen I.A."/>
            <person name="Ivanova N.N."/>
            <person name="Kyrpides N.C."/>
            <person name="Shapiro N."/>
            <person name="Eloe-Fadrosh E.A."/>
            <person name="Pietrasiak N."/>
        </authorList>
    </citation>
    <scope>NUCLEOTIDE SEQUENCE</scope>
    <source>
        <strain evidence="2">GSE-TBD4-15B</strain>
    </source>
</reference>
<accession>A0A951U6I4</accession>
<dbReference type="InterPro" id="IPR025325">
    <property type="entry name" value="DUF4231"/>
</dbReference>
<protein>
    <submittedName>
        <fullName evidence="2">DUF4231 domain-containing protein</fullName>
    </submittedName>
</protein>
<feature type="transmembrane region" description="Helical" evidence="1">
    <location>
        <begin position="146"/>
        <end position="171"/>
    </location>
</feature>
<evidence type="ECO:0000313" key="2">
    <source>
        <dbReference type="EMBL" id="MBW4466607.1"/>
    </source>
</evidence>
<organism evidence="2 3">
    <name type="scientific">Pegethrix bostrychoides GSE-TBD4-15B</name>
    <dbReference type="NCBI Taxonomy" id="2839662"/>
    <lineage>
        <taxon>Bacteria</taxon>
        <taxon>Bacillati</taxon>
        <taxon>Cyanobacteriota</taxon>
        <taxon>Cyanophyceae</taxon>
        <taxon>Oculatellales</taxon>
        <taxon>Oculatellaceae</taxon>
        <taxon>Pegethrix</taxon>
    </lineage>
</organism>
<comment type="caution">
    <text evidence="2">The sequence shown here is derived from an EMBL/GenBank/DDBJ whole genome shotgun (WGS) entry which is preliminary data.</text>
</comment>
<reference evidence="2" key="1">
    <citation type="submission" date="2021-05" db="EMBL/GenBank/DDBJ databases">
        <authorList>
            <person name="Pietrasiak N."/>
            <person name="Ward R."/>
            <person name="Stajich J.E."/>
            <person name="Kurbessoian T."/>
        </authorList>
    </citation>
    <scope>NUCLEOTIDE SEQUENCE</scope>
    <source>
        <strain evidence="2">GSE-TBD4-15B</strain>
    </source>
</reference>
<dbReference type="NCBIfam" id="NF033634">
    <property type="entry name" value="SLATT_1"/>
    <property type="match status" value="2"/>
</dbReference>
<proteinExistence type="predicted"/>
<name>A0A951U6I4_9CYAN</name>
<keyword evidence="1" id="KW-0472">Membrane</keyword>
<keyword evidence="1" id="KW-1133">Transmembrane helix</keyword>
<dbReference type="EMBL" id="JAHHHV010000069">
    <property type="protein sequence ID" value="MBW4466607.1"/>
    <property type="molecule type" value="Genomic_DNA"/>
</dbReference>
<dbReference type="Proteomes" id="UP000707356">
    <property type="component" value="Unassembled WGS sequence"/>
</dbReference>
<dbReference type="Pfam" id="PF14015">
    <property type="entry name" value="DUF4231"/>
    <property type="match status" value="1"/>
</dbReference>
<dbReference type="AlphaFoldDB" id="A0A951U6I4"/>
<feature type="transmembrane region" description="Helical" evidence="1">
    <location>
        <begin position="91"/>
        <end position="116"/>
    </location>
</feature>
<gene>
    <name evidence="2" type="ORF">KME07_14375</name>
</gene>
<keyword evidence="1" id="KW-0812">Transmembrane</keyword>
<sequence>MQNQETQLPGSNVLNHLQANAQAGGNSPVPPVAPASVVAPRSRYSQILESPELDTLTPIQKEFLKERWQEQISWFSRRAKQNQNWYNRIRLTTIIGSIVVPALLSWGSVPLTAFLVSPPPSPEFGSPTAQPRLSITDPAMQHQLQLYRAALITGVGLSQLVAICAAVEQFFKFGDRWRHYRRSAELLKTHGWQFFELTGPYAPYSQNGKHTEAFHLFASQIEEIIQSDVDGYVSQITIPKPFVREDR</sequence>
<evidence type="ECO:0000313" key="3">
    <source>
        <dbReference type="Proteomes" id="UP000707356"/>
    </source>
</evidence>